<evidence type="ECO:0000313" key="4">
    <source>
        <dbReference type="Proteomes" id="UP000487350"/>
    </source>
</evidence>
<reference evidence="3 4" key="1">
    <citation type="submission" date="2019-11" db="EMBL/GenBank/DDBJ databases">
        <title>Caenimonas koreensis gen. nov., sp. nov., isolated from activated sludge.</title>
        <authorList>
            <person name="Seung H.R."/>
        </authorList>
    </citation>
    <scope>NUCLEOTIDE SEQUENCE [LARGE SCALE GENOMIC DNA]</scope>
    <source>
        <strain evidence="3 4">EMB320</strain>
    </source>
</reference>
<dbReference type="OrthoDB" id="115149at2"/>
<evidence type="ECO:0000313" key="3">
    <source>
        <dbReference type="EMBL" id="MRD46938.1"/>
    </source>
</evidence>
<feature type="signal peptide" evidence="2">
    <location>
        <begin position="1"/>
        <end position="28"/>
    </location>
</feature>
<dbReference type="EMBL" id="WJBU01000005">
    <property type="protein sequence ID" value="MRD46938.1"/>
    <property type="molecule type" value="Genomic_DNA"/>
</dbReference>
<feature type="region of interest" description="Disordered" evidence="1">
    <location>
        <begin position="171"/>
        <end position="207"/>
    </location>
</feature>
<dbReference type="RefSeq" id="WP_153584259.1">
    <property type="nucleotide sequence ID" value="NZ_WJBU01000005.1"/>
</dbReference>
<evidence type="ECO:0000256" key="1">
    <source>
        <dbReference type="SAM" id="MobiDB-lite"/>
    </source>
</evidence>
<name>A0A844AX38_9BURK</name>
<accession>A0A844AX38</accession>
<protein>
    <submittedName>
        <fullName evidence="3">Uncharacterized protein</fullName>
    </submittedName>
</protein>
<organism evidence="3 4">
    <name type="scientific">Caenimonas koreensis DSM 17982</name>
    <dbReference type="NCBI Taxonomy" id="1121255"/>
    <lineage>
        <taxon>Bacteria</taxon>
        <taxon>Pseudomonadati</taxon>
        <taxon>Pseudomonadota</taxon>
        <taxon>Betaproteobacteria</taxon>
        <taxon>Burkholderiales</taxon>
        <taxon>Comamonadaceae</taxon>
        <taxon>Caenimonas</taxon>
    </lineage>
</organism>
<dbReference type="AlphaFoldDB" id="A0A844AX38"/>
<keyword evidence="2" id="KW-0732">Signal</keyword>
<dbReference type="Proteomes" id="UP000487350">
    <property type="component" value="Unassembled WGS sequence"/>
</dbReference>
<gene>
    <name evidence="3" type="ORF">GHT07_06595</name>
</gene>
<keyword evidence="4" id="KW-1185">Reference proteome</keyword>
<evidence type="ECO:0000256" key="2">
    <source>
        <dbReference type="SAM" id="SignalP"/>
    </source>
</evidence>
<sequence length="333" mass="36073">MTKTHPHHTLWRGTAAAVTLLCAAATQAQTPVDSQVQMLGGPMRHDMLFMAGAQLERERVVQNAPYCADAVHESVQSLVDGNRIVQRQASRQCRDGQGRTRQEVMGPGGRRNVFVRDPVAHESWMLDLEGKRAVRLDAPRRTGGGADTEPSATMLERLLGLGRDLRERLRPGKAPAAAPPPDPASSQPEPVRIAIPGAMGDGPPPPRMFAPPPMPFPMRLPGPRGVGVVTILPADAVEGLRADGKRTTWTIEAGRIGNERPIVIVNETWNSPELGITLRSRDADPLAGEENYRVQNVTRGEPDAQLFRVPADFTKVSPPTFTIPLPPSSAGKR</sequence>
<comment type="caution">
    <text evidence="3">The sequence shown here is derived from an EMBL/GenBank/DDBJ whole genome shotgun (WGS) entry which is preliminary data.</text>
</comment>
<feature type="chain" id="PRO_5032913243" evidence="2">
    <location>
        <begin position="29"/>
        <end position="333"/>
    </location>
</feature>
<proteinExistence type="predicted"/>